<keyword evidence="3" id="KW-1185">Reference proteome</keyword>
<evidence type="ECO:0000313" key="3">
    <source>
        <dbReference type="Proteomes" id="UP001596972"/>
    </source>
</evidence>
<dbReference type="Proteomes" id="UP001596972">
    <property type="component" value="Unassembled WGS sequence"/>
</dbReference>
<dbReference type="RefSeq" id="WP_378302670.1">
    <property type="nucleotide sequence ID" value="NZ_JBHTJA010000060.1"/>
</dbReference>
<reference evidence="3" key="1">
    <citation type="journal article" date="2019" name="Int. J. Syst. Evol. Microbiol.">
        <title>The Global Catalogue of Microorganisms (GCM) 10K type strain sequencing project: providing services to taxonomists for standard genome sequencing and annotation.</title>
        <authorList>
            <consortium name="The Broad Institute Genomics Platform"/>
            <consortium name="The Broad Institute Genome Sequencing Center for Infectious Disease"/>
            <person name="Wu L."/>
            <person name="Ma J."/>
        </authorList>
    </citation>
    <scope>NUCLEOTIDE SEQUENCE [LARGE SCALE GENOMIC DNA]</scope>
    <source>
        <strain evidence="3">JCM 31202</strain>
    </source>
</reference>
<proteinExistence type="predicted"/>
<sequence length="74" mass="7782">MPGQVSEPLQRPRAGRGQRTRPGRRAPGRPPPAPARRGAAAAAYSTFSLLVLPRVHAGRLALVPAAPDVPHAYS</sequence>
<name>A0ABW3ETA1_9ACTN</name>
<evidence type="ECO:0000313" key="2">
    <source>
        <dbReference type="EMBL" id="MFD0903648.1"/>
    </source>
</evidence>
<feature type="compositionally biased region" description="Basic residues" evidence="1">
    <location>
        <begin position="13"/>
        <end position="27"/>
    </location>
</feature>
<feature type="region of interest" description="Disordered" evidence="1">
    <location>
        <begin position="1"/>
        <end position="39"/>
    </location>
</feature>
<gene>
    <name evidence="2" type="ORF">ACFQ11_24885</name>
</gene>
<organism evidence="2 3">
    <name type="scientific">Actinomadura sediminis</name>
    <dbReference type="NCBI Taxonomy" id="1038904"/>
    <lineage>
        <taxon>Bacteria</taxon>
        <taxon>Bacillati</taxon>
        <taxon>Actinomycetota</taxon>
        <taxon>Actinomycetes</taxon>
        <taxon>Streptosporangiales</taxon>
        <taxon>Thermomonosporaceae</taxon>
        <taxon>Actinomadura</taxon>
    </lineage>
</organism>
<protein>
    <submittedName>
        <fullName evidence="2">Uncharacterized protein</fullName>
    </submittedName>
</protein>
<accession>A0ABW3ETA1</accession>
<comment type="caution">
    <text evidence="2">The sequence shown here is derived from an EMBL/GenBank/DDBJ whole genome shotgun (WGS) entry which is preliminary data.</text>
</comment>
<evidence type="ECO:0000256" key="1">
    <source>
        <dbReference type="SAM" id="MobiDB-lite"/>
    </source>
</evidence>
<dbReference type="EMBL" id="JBHTJA010000060">
    <property type="protein sequence ID" value="MFD0903648.1"/>
    <property type="molecule type" value="Genomic_DNA"/>
</dbReference>